<feature type="region of interest" description="Disordered" evidence="1">
    <location>
        <begin position="474"/>
        <end position="503"/>
    </location>
</feature>
<dbReference type="EMBL" id="NWUJ01000008">
    <property type="protein sequence ID" value="PFH33873.1"/>
    <property type="molecule type" value="Genomic_DNA"/>
</dbReference>
<organism evidence="2 3">
    <name type="scientific">Besnoitia besnoiti</name>
    <name type="common">Apicomplexan protozoan</name>
    <dbReference type="NCBI Taxonomy" id="94643"/>
    <lineage>
        <taxon>Eukaryota</taxon>
        <taxon>Sar</taxon>
        <taxon>Alveolata</taxon>
        <taxon>Apicomplexa</taxon>
        <taxon>Conoidasida</taxon>
        <taxon>Coccidia</taxon>
        <taxon>Eucoccidiorida</taxon>
        <taxon>Eimeriorina</taxon>
        <taxon>Sarcocystidae</taxon>
        <taxon>Besnoitia</taxon>
    </lineage>
</organism>
<feature type="compositionally biased region" description="Low complexity" evidence="1">
    <location>
        <begin position="231"/>
        <end position="244"/>
    </location>
</feature>
<comment type="caution">
    <text evidence="2">The sequence shown here is derived from an EMBL/GenBank/DDBJ whole genome shotgun (WGS) entry which is preliminary data.</text>
</comment>
<feature type="compositionally biased region" description="Basic and acidic residues" evidence="1">
    <location>
        <begin position="207"/>
        <end position="230"/>
    </location>
</feature>
<dbReference type="AlphaFoldDB" id="A0A2A9MDW9"/>
<reference evidence="2 3" key="1">
    <citation type="submission" date="2017-09" db="EMBL/GenBank/DDBJ databases">
        <title>Genome sequencing of Besnoitia besnoiti strain Bb-Ger1.</title>
        <authorList>
            <person name="Schares G."/>
            <person name="Venepally P."/>
            <person name="Lorenzi H.A."/>
        </authorList>
    </citation>
    <scope>NUCLEOTIDE SEQUENCE [LARGE SCALE GENOMIC DNA]</scope>
    <source>
        <strain evidence="2 3">Bb-Ger1</strain>
    </source>
</reference>
<dbReference type="STRING" id="94643.A0A2A9MDW9"/>
<dbReference type="Proteomes" id="UP000224006">
    <property type="component" value="Chromosome VII"/>
</dbReference>
<dbReference type="OrthoDB" id="10380829at2759"/>
<accession>A0A2A9MDW9</accession>
<gene>
    <name evidence="2" type="ORF">BESB_080890</name>
</gene>
<protein>
    <submittedName>
        <fullName evidence="2">KRUF family protein</fullName>
    </submittedName>
</protein>
<keyword evidence="3" id="KW-1185">Reference proteome</keyword>
<name>A0A2A9MDW9_BESBE</name>
<dbReference type="GeneID" id="40313016"/>
<feature type="region of interest" description="Disordered" evidence="1">
    <location>
        <begin position="197"/>
        <end position="244"/>
    </location>
</feature>
<evidence type="ECO:0000256" key="1">
    <source>
        <dbReference type="SAM" id="MobiDB-lite"/>
    </source>
</evidence>
<evidence type="ECO:0000313" key="2">
    <source>
        <dbReference type="EMBL" id="PFH33873.1"/>
    </source>
</evidence>
<sequence length="555" mass="62091">MVHQKRPPSLKTVLRWIDIISKKYDEGARVHLQQAARLDRRVADVEAKLTAAHVKVPAAPRPPSQDIECPRTLRDASDYGDATKTTADSAEFATQCLRLGIQQLKKEAADLKAKWKDQQVFIAQSLATNVAFHSAPSASMRQTKKWAWAATACYKLFAPARLRDAVQNEAKARQAEQWLAEGIFDATRAVRLPCSNTRRAGLTGTSDPRRVSPDSSRQEPSEDMQQHDGEASAPPASSASSCPSEDINLRGTLLASTAYHAGDIPITYGELAVRKMRKTARQLLRTWTNKDTFVYQHVAQRMLREEIRDLDSDELDRWRRRAARTYSEGWRYRIRNATDMLIDAANLEARLAAAGVAIRTSPSTNADDTEARGPSTTEFLPGSLTFAELAVEKLRHDASEIRHVWGRGRDTYVAQRVADHMVHQKHPAPHPAAVRQLTKSAVATYKRESRGKLRLALKMETEADQVEKEVAAARERARSERRSPTQSALRGLSPSWATSLPNRDAPDPPTFFLCFFNNQFMHGQSTCTTASSAYAEQRRDSPKDCIFCPLVVLFH</sequence>
<evidence type="ECO:0000313" key="3">
    <source>
        <dbReference type="Proteomes" id="UP000224006"/>
    </source>
</evidence>
<dbReference type="VEuPathDB" id="ToxoDB:BESB_080890"/>
<dbReference type="KEGG" id="bbes:BESB_080890"/>
<dbReference type="RefSeq" id="XP_029217882.1">
    <property type="nucleotide sequence ID" value="XM_029366451.1"/>
</dbReference>
<feature type="compositionally biased region" description="Basic and acidic residues" evidence="1">
    <location>
        <begin position="474"/>
        <end position="483"/>
    </location>
</feature>
<proteinExistence type="predicted"/>